<keyword evidence="5" id="KW-1015">Disulfide bond</keyword>
<keyword evidence="8" id="KW-1185">Reference proteome</keyword>
<sequence>MKGLLILAAALFFNTSAVDHQEHQKWGQIGHYVTGEIADVYLTDEARERVYEILGDRSLSLSAVWMDDIRSDSEYDYTRTWHWATIPDGMTYEEAEQDEGGDIIWALETLIDELKRGDLTEKEEKDKLRFVIHMIGDIHQPMHVGTGEDLGGNEVRLQWMGENSNLHRVWDSDIINSLEMSYSEIAWEIDVATDEEIAEWQNATVRDWAYESVSYRDRTYDLPDDMRIGYEYRYQNRDLVFKRLLQAGIRTAGVLNEIYGAE</sequence>
<dbReference type="Gene3D" id="1.10.575.10">
    <property type="entry name" value="P1 Nuclease"/>
    <property type="match status" value="1"/>
</dbReference>
<evidence type="ECO:0000256" key="2">
    <source>
        <dbReference type="ARBA" id="ARBA00022723"/>
    </source>
</evidence>
<dbReference type="CDD" id="cd11010">
    <property type="entry name" value="S1-P1_nuclease"/>
    <property type="match status" value="1"/>
</dbReference>
<dbReference type="GO" id="GO:0004519">
    <property type="term" value="F:endonuclease activity"/>
    <property type="evidence" value="ECO:0007669"/>
    <property type="project" value="UniProtKB-KW"/>
</dbReference>
<dbReference type="PANTHER" id="PTHR33146">
    <property type="entry name" value="ENDONUCLEASE 4"/>
    <property type="match status" value="1"/>
</dbReference>
<dbReference type="InterPro" id="IPR008947">
    <property type="entry name" value="PLipase_C/P1_nuclease_dom_sf"/>
</dbReference>
<evidence type="ECO:0000313" key="7">
    <source>
        <dbReference type="EMBL" id="PKD43013.1"/>
    </source>
</evidence>
<evidence type="ECO:0000313" key="8">
    <source>
        <dbReference type="Proteomes" id="UP000233398"/>
    </source>
</evidence>
<organism evidence="7 8">
    <name type="scientific">Rhodohalobacter barkolensis</name>
    <dbReference type="NCBI Taxonomy" id="2053187"/>
    <lineage>
        <taxon>Bacteria</taxon>
        <taxon>Pseudomonadati</taxon>
        <taxon>Balneolota</taxon>
        <taxon>Balneolia</taxon>
        <taxon>Balneolales</taxon>
        <taxon>Balneolaceae</taxon>
        <taxon>Rhodohalobacter</taxon>
    </lineage>
</organism>
<dbReference type="EMBL" id="PISP01000003">
    <property type="protein sequence ID" value="PKD43013.1"/>
    <property type="molecule type" value="Genomic_DNA"/>
</dbReference>
<dbReference type="GO" id="GO:0016788">
    <property type="term" value="F:hydrolase activity, acting on ester bonds"/>
    <property type="evidence" value="ECO:0007669"/>
    <property type="project" value="InterPro"/>
</dbReference>
<dbReference type="GO" id="GO:0003676">
    <property type="term" value="F:nucleic acid binding"/>
    <property type="evidence" value="ECO:0007669"/>
    <property type="project" value="InterPro"/>
</dbReference>
<proteinExistence type="predicted"/>
<comment type="caution">
    <text evidence="7">The sequence shown here is derived from an EMBL/GenBank/DDBJ whole genome shotgun (WGS) entry which is preliminary data.</text>
</comment>
<dbReference type="SUPFAM" id="SSF48537">
    <property type="entry name" value="Phospholipase C/P1 nuclease"/>
    <property type="match status" value="1"/>
</dbReference>
<dbReference type="Proteomes" id="UP000233398">
    <property type="component" value="Unassembled WGS sequence"/>
</dbReference>
<keyword evidence="1" id="KW-0540">Nuclease</keyword>
<dbReference type="OrthoDB" id="267579at2"/>
<evidence type="ECO:0000256" key="4">
    <source>
        <dbReference type="ARBA" id="ARBA00022801"/>
    </source>
</evidence>
<dbReference type="AlphaFoldDB" id="A0A2N0VFP8"/>
<dbReference type="GO" id="GO:0006308">
    <property type="term" value="P:DNA catabolic process"/>
    <property type="evidence" value="ECO:0007669"/>
    <property type="project" value="InterPro"/>
</dbReference>
<dbReference type="RefSeq" id="WP_101073488.1">
    <property type="nucleotide sequence ID" value="NZ_PISP01000003.1"/>
</dbReference>
<dbReference type="GO" id="GO:0046872">
    <property type="term" value="F:metal ion binding"/>
    <property type="evidence" value="ECO:0007669"/>
    <property type="project" value="UniProtKB-KW"/>
</dbReference>
<dbReference type="InterPro" id="IPR003154">
    <property type="entry name" value="S1/P1nuclease"/>
</dbReference>
<keyword evidence="2" id="KW-0479">Metal-binding</keyword>
<keyword evidence="4" id="KW-0378">Hydrolase</keyword>
<reference evidence="7 8" key="1">
    <citation type="submission" date="2017-11" db="EMBL/GenBank/DDBJ databases">
        <title>Rhodohalobacter 15182 sp. nov., isolated from a salt lake.</title>
        <authorList>
            <person name="Han S."/>
        </authorList>
    </citation>
    <scope>NUCLEOTIDE SEQUENCE [LARGE SCALE GENOMIC DNA]</scope>
    <source>
        <strain evidence="7 8">15182</strain>
    </source>
</reference>
<keyword evidence="3" id="KW-0255">Endonuclease</keyword>
<accession>A0A2N0VFP8</accession>
<protein>
    <submittedName>
        <fullName evidence="7">S1/P1 Nuclease</fullName>
    </submittedName>
</protein>
<evidence type="ECO:0000256" key="6">
    <source>
        <dbReference type="ARBA" id="ARBA00023180"/>
    </source>
</evidence>
<dbReference type="PANTHER" id="PTHR33146:SF26">
    <property type="entry name" value="ENDONUCLEASE 4"/>
    <property type="match status" value="1"/>
</dbReference>
<dbReference type="Pfam" id="PF02265">
    <property type="entry name" value="S1-P1_nuclease"/>
    <property type="match status" value="1"/>
</dbReference>
<evidence type="ECO:0000256" key="3">
    <source>
        <dbReference type="ARBA" id="ARBA00022759"/>
    </source>
</evidence>
<keyword evidence="6" id="KW-0325">Glycoprotein</keyword>
<gene>
    <name evidence="7" type="ORF">CWD77_10270</name>
</gene>
<name>A0A2N0VFP8_9BACT</name>
<evidence type="ECO:0000256" key="1">
    <source>
        <dbReference type="ARBA" id="ARBA00022722"/>
    </source>
</evidence>
<evidence type="ECO:0000256" key="5">
    <source>
        <dbReference type="ARBA" id="ARBA00023157"/>
    </source>
</evidence>